<accession>A0A2T4UHI2</accession>
<evidence type="ECO:0000256" key="1">
    <source>
        <dbReference type="SAM" id="SignalP"/>
    </source>
</evidence>
<organism evidence="2 3">
    <name type="scientific">Paraconexibacter algicola</name>
    <dbReference type="NCBI Taxonomy" id="2133960"/>
    <lineage>
        <taxon>Bacteria</taxon>
        <taxon>Bacillati</taxon>
        <taxon>Actinomycetota</taxon>
        <taxon>Thermoleophilia</taxon>
        <taxon>Solirubrobacterales</taxon>
        <taxon>Paraconexibacteraceae</taxon>
        <taxon>Paraconexibacter</taxon>
    </lineage>
</organism>
<protein>
    <recommendedName>
        <fullName evidence="4">Exo-alpha-sialidase</fullName>
    </recommendedName>
</protein>
<proteinExistence type="predicted"/>
<dbReference type="AlphaFoldDB" id="A0A2T4UHI2"/>
<feature type="signal peptide" evidence="1">
    <location>
        <begin position="1"/>
        <end position="26"/>
    </location>
</feature>
<dbReference type="OrthoDB" id="127969at2"/>
<sequence length="495" mass="50425">MLHPRSLLPIPLAVALTLVPAATASAATPIPLGTVAAADVAVDAAGAAHIALSGTDGAVSHCLIPRDGTGCVRRTPIAMPGAPIGSEVHVQVNGAAVLVTAARSTGDPDGDGPAVAVSTDGGASFAPGVRVGSSQVLAGQQVVGPDGALWHGVMSGGFLNVVRAAFDGSTPTSTPRLVFDGPGAGVDPAGFAIVDGVAVAVRPTDPAAFFAHPLGSGDPHMATSWSPPGTLTPTAGRVIGEPSLASGGRGMVLTTLENGSLEAAITARRWTGAGFGPPVVLYRNQGGSNNANNGEITADPGGRFHAVFTGDNGSTLRYARSADGGATWSPAQVLTTSPDRSVLRARASAAADGRGFAVAVRGEEWFALPLEPSAGLPGEPTVTTKVTEGDTDLLLGLPRGCLPAGDVRVTLTQRARKVKTRRSTGRRVVVKVTRVDFSVDGRDVRTDRRAPFTQTLRLVGLAPGSTHVVRARAFLKVRTGKQRTRSIRRSVRICA</sequence>
<name>A0A2T4UHI2_9ACTN</name>
<keyword evidence="1" id="KW-0732">Signal</keyword>
<dbReference type="InterPro" id="IPR036278">
    <property type="entry name" value="Sialidase_sf"/>
</dbReference>
<dbReference type="Gene3D" id="2.120.10.10">
    <property type="match status" value="1"/>
</dbReference>
<keyword evidence="3" id="KW-1185">Reference proteome</keyword>
<dbReference type="SUPFAM" id="SSF50939">
    <property type="entry name" value="Sialidases"/>
    <property type="match status" value="1"/>
</dbReference>
<dbReference type="CDD" id="cd15482">
    <property type="entry name" value="Sialidase_non-viral"/>
    <property type="match status" value="1"/>
</dbReference>
<dbReference type="EMBL" id="PYYB01000001">
    <property type="protein sequence ID" value="PTL58677.1"/>
    <property type="molecule type" value="Genomic_DNA"/>
</dbReference>
<comment type="caution">
    <text evidence="2">The sequence shown here is derived from an EMBL/GenBank/DDBJ whole genome shotgun (WGS) entry which is preliminary data.</text>
</comment>
<evidence type="ECO:0000313" key="2">
    <source>
        <dbReference type="EMBL" id="PTL58677.1"/>
    </source>
</evidence>
<dbReference type="Proteomes" id="UP000240739">
    <property type="component" value="Unassembled WGS sequence"/>
</dbReference>
<dbReference type="RefSeq" id="WP_107567114.1">
    <property type="nucleotide sequence ID" value="NZ_PYYB01000001.1"/>
</dbReference>
<evidence type="ECO:0008006" key="4">
    <source>
        <dbReference type="Google" id="ProtNLM"/>
    </source>
</evidence>
<evidence type="ECO:0000313" key="3">
    <source>
        <dbReference type="Proteomes" id="UP000240739"/>
    </source>
</evidence>
<gene>
    <name evidence="2" type="ORF">C7Y72_02930</name>
</gene>
<feature type="chain" id="PRO_5015475092" description="Exo-alpha-sialidase" evidence="1">
    <location>
        <begin position="27"/>
        <end position="495"/>
    </location>
</feature>
<reference evidence="2 3" key="1">
    <citation type="submission" date="2018-03" db="EMBL/GenBank/DDBJ databases">
        <title>Aquarubrobacter algicola gen. nov., sp. nov., a novel actinobacterium isolated from shallow eutrophic lake during the end of cyanobacterial harmful algal blooms.</title>
        <authorList>
            <person name="Chun S.J."/>
        </authorList>
    </citation>
    <scope>NUCLEOTIDE SEQUENCE [LARGE SCALE GENOMIC DNA]</scope>
    <source>
        <strain evidence="2 3">Seoho-28</strain>
    </source>
</reference>